<dbReference type="Gene3D" id="2.60.15.10">
    <property type="entry name" value="F0F1 ATP synthase delta/epsilon subunit, N-terminal"/>
    <property type="match status" value="1"/>
</dbReference>
<sequence>MALNIKIITPDGIFFDGEVQWVNVKTTEGYVGILEWHTPLIANIQISKMSFKIKEKIRNLTISGGLLVTDLHMVRIISDKVEYTSILKEQETKVFDERIKRVSGG</sequence>
<gene>
    <name evidence="7" type="primary">atpC</name>
    <name evidence="9" type="ORF">SHM_06670</name>
</gene>
<comment type="function">
    <text evidence="7">Produces ATP from ADP in the presence of a proton gradient across the membrane.</text>
</comment>
<evidence type="ECO:0000256" key="3">
    <source>
        <dbReference type="ARBA" id="ARBA00022448"/>
    </source>
</evidence>
<keyword evidence="4 7" id="KW-0406">Ion transport</keyword>
<evidence type="ECO:0000259" key="8">
    <source>
        <dbReference type="Pfam" id="PF02823"/>
    </source>
</evidence>
<keyword evidence="5 7" id="KW-0472">Membrane</keyword>
<evidence type="ECO:0000256" key="1">
    <source>
        <dbReference type="ARBA" id="ARBA00004184"/>
    </source>
</evidence>
<keyword evidence="3 7" id="KW-0813">Transport</keyword>
<keyword evidence="10" id="KW-1185">Reference proteome</keyword>
<dbReference type="InterPro" id="IPR036771">
    <property type="entry name" value="ATPsynth_dsu/esu_N"/>
</dbReference>
<evidence type="ECO:0000256" key="5">
    <source>
        <dbReference type="ARBA" id="ARBA00023136"/>
    </source>
</evidence>
<dbReference type="RefSeq" id="WP_281749179.1">
    <property type="nucleotide sequence ID" value="NZ_AP026933.1"/>
</dbReference>
<comment type="subcellular location">
    <subcellularLocation>
        <location evidence="7">Cell membrane</location>
        <topology evidence="7">Peripheral membrane protein</topology>
    </subcellularLocation>
    <subcellularLocation>
        <location evidence="1">Endomembrane system</location>
        <topology evidence="1">Peripheral membrane protein</topology>
    </subcellularLocation>
</comment>
<comment type="subunit">
    <text evidence="7">F-type ATPases have 2 components, CF(1) - the catalytic core - and CF(0) - the membrane proton channel. CF(1) has five subunits: alpha(3), beta(3), gamma(1), delta(1), epsilon(1). CF(0) has three main subunits: a, b and c.</text>
</comment>
<dbReference type="CDD" id="cd12152">
    <property type="entry name" value="F1-ATPase_delta"/>
    <property type="match status" value="1"/>
</dbReference>
<evidence type="ECO:0000313" key="10">
    <source>
        <dbReference type="Proteomes" id="UP001163387"/>
    </source>
</evidence>
<evidence type="ECO:0000256" key="7">
    <source>
        <dbReference type="HAMAP-Rule" id="MF_00530"/>
    </source>
</evidence>
<organism evidence="9 10">
    <name type="scientific">Spiroplasma ixodetis</name>
    <dbReference type="NCBI Taxonomy" id="2141"/>
    <lineage>
        <taxon>Bacteria</taxon>
        <taxon>Bacillati</taxon>
        <taxon>Mycoplasmatota</taxon>
        <taxon>Mollicutes</taxon>
        <taxon>Entomoplasmatales</taxon>
        <taxon>Spiroplasmataceae</taxon>
        <taxon>Spiroplasma</taxon>
    </lineage>
</organism>
<name>A0ABM8BTI3_9MOLU</name>
<evidence type="ECO:0000256" key="6">
    <source>
        <dbReference type="ARBA" id="ARBA00023196"/>
    </source>
</evidence>
<dbReference type="Pfam" id="PF02823">
    <property type="entry name" value="ATP-synt_DE_N"/>
    <property type="match status" value="1"/>
</dbReference>
<accession>A0ABM8BTI3</accession>
<keyword evidence="7" id="KW-1003">Cell membrane</keyword>
<dbReference type="Proteomes" id="UP001163387">
    <property type="component" value="Chromosome"/>
</dbReference>
<dbReference type="InterPro" id="IPR001469">
    <property type="entry name" value="ATP_synth_F1_dsu/esu"/>
</dbReference>
<protein>
    <recommendedName>
        <fullName evidence="7">ATP synthase epsilon chain</fullName>
    </recommendedName>
    <alternativeName>
        <fullName evidence="7">ATP synthase F1 sector epsilon subunit</fullName>
    </alternativeName>
    <alternativeName>
        <fullName evidence="7">F-ATPase epsilon subunit</fullName>
    </alternativeName>
</protein>
<evidence type="ECO:0000313" key="9">
    <source>
        <dbReference type="EMBL" id="BDT03021.1"/>
    </source>
</evidence>
<reference evidence="9 10" key="1">
    <citation type="journal article" date="2022" name="Front. Microbiol.">
        <title>Male-killing mechanisms vary between Spiroplasma species.</title>
        <authorList>
            <person name="Arai H."/>
            <person name="Inoue M."/>
            <person name="Kageyama D."/>
        </authorList>
    </citation>
    <scope>NUCLEOTIDE SEQUENCE [LARGE SCALE GENOMIC DNA]</scope>
    <source>
        <strain evidence="10">sHm</strain>
    </source>
</reference>
<dbReference type="SUPFAM" id="SSF51344">
    <property type="entry name" value="Epsilon subunit of F1F0-ATP synthase N-terminal domain"/>
    <property type="match status" value="1"/>
</dbReference>
<proteinExistence type="inferred from homology"/>
<dbReference type="EMBL" id="AP026933">
    <property type="protein sequence ID" value="BDT03021.1"/>
    <property type="molecule type" value="Genomic_DNA"/>
</dbReference>
<dbReference type="HAMAP" id="MF_00530">
    <property type="entry name" value="ATP_synth_epsil_bac"/>
    <property type="match status" value="1"/>
</dbReference>
<evidence type="ECO:0000256" key="4">
    <source>
        <dbReference type="ARBA" id="ARBA00023065"/>
    </source>
</evidence>
<feature type="domain" description="ATP synthase F1 complex delta/epsilon subunit N-terminal" evidence="8">
    <location>
        <begin position="3"/>
        <end position="80"/>
    </location>
</feature>
<keyword evidence="7" id="KW-0066">ATP synthesis</keyword>
<dbReference type="InterPro" id="IPR020546">
    <property type="entry name" value="ATP_synth_F1_dsu/esu_N"/>
</dbReference>
<comment type="similarity">
    <text evidence="2 7">Belongs to the ATPase epsilon chain family.</text>
</comment>
<keyword evidence="6 7" id="KW-0139">CF(1)</keyword>
<keyword evidence="7" id="KW-0375">Hydrogen ion transport</keyword>
<evidence type="ECO:0000256" key="2">
    <source>
        <dbReference type="ARBA" id="ARBA00005712"/>
    </source>
</evidence>